<evidence type="ECO:0000256" key="2">
    <source>
        <dbReference type="RuleBase" id="RU003616"/>
    </source>
</evidence>
<comment type="similarity">
    <text evidence="1 2">Belongs to the small heat shock protein (HSP20) family.</text>
</comment>
<proteinExistence type="inferred from homology"/>
<gene>
    <name evidence="4" type="ORF">C8N42_102177</name>
</gene>
<dbReference type="CDD" id="cd06464">
    <property type="entry name" value="ACD_sHsps-like"/>
    <property type="match status" value="1"/>
</dbReference>
<evidence type="ECO:0000256" key="1">
    <source>
        <dbReference type="PROSITE-ProRule" id="PRU00285"/>
    </source>
</evidence>
<dbReference type="InterPro" id="IPR008978">
    <property type="entry name" value="HSP20-like_chaperone"/>
</dbReference>
<feature type="domain" description="SHSP" evidence="3">
    <location>
        <begin position="39"/>
        <end position="162"/>
    </location>
</feature>
<evidence type="ECO:0000259" key="3">
    <source>
        <dbReference type="PROSITE" id="PS01031"/>
    </source>
</evidence>
<dbReference type="InterPro" id="IPR031107">
    <property type="entry name" value="Small_HSP"/>
</dbReference>
<evidence type="ECO:0000313" key="4">
    <source>
        <dbReference type="EMBL" id="PTQ75258.1"/>
    </source>
</evidence>
<accession>A0A2T5HUV5</accession>
<dbReference type="InterPro" id="IPR002068">
    <property type="entry name" value="A-crystallin/Hsp20_dom"/>
</dbReference>
<comment type="caution">
    <text evidence="4">The sequence shown here is derived from an EMBL/GenBank/DDBJ whole genome shotgun (WGS) entry which is preliminary data.</text>
</comment>
<dbReference type="OrthoDB" id="9808910at2"/>
<name>A0A2T5HUV5_9RHOB</name>
<dbReference type="Pfam" id="PF00011">
    <property type="entry name" value="HSP20"/>
    <property type="match status" value="1"/>
</dbReference>
<dbReference type="PANTHER" id="PTHR11527">
    <property type="entry name" value="HEAT-SHOCK PROTEIN 20 FAMILY MEMBER"/>
    <property type="match status" value="1"/>
</dbReference>
<evidence type="ECO:0000313" key="5">
    <source>
        <dbReference type="Proteomes" id="UP000244077"/>
    </source>
</evidence>
<dbReference type="Gene3D" id="2.60.40.790">
    <property type="match status" value="1"/>
</dbReference>
<sequence length="163" mass="18134">MRSKNWLPTSWLGHKEAETPFATLRDQIESLFDDFSEGMSLPDHTFAMNSNVSETDDAITVTAELPGMTENDVTVSVSGNRLTIEGEKKTETASDEDKDDKTARAYHRIERYCGSFRRVMSLPFDVDPDSVAAEMKDGVLTLTLPKPAEARSEAHKIEVKHAA</sequence>
<reference evidence="4 5" key="1">
    <citation type="submission" date="2018-04" db="EMBL/GenBank/DDBJ databases">
        <title>Genomic Encyclopedia of Archaeal and Bacterial Type Strains, Phase II (KMG-II): from individual species to whole genera.</title>
        <authorList>
            <person name="Goeker M."/>
        </authorList>
    </citation>
    <scope>NUCLEOTIDE SEQUENCE [LARGE SCALE GENOMIC DNA]</scope>
    <source>
        <strain evidence="4 5">DSM 100434</strain>
    </source>
</reference>
<dbReference type="RefSeq" id="WP_107815235.1">
    <property type="nucleotide sequence ID" value="NZ_QAOH01000002.1"/>
</dbReference>
<keyword evidence="5" id="KW-1185">Reference proteome</keyword>
<dbReference type="AlphaFoldDB" id="A0A2T5HUV5"/>
<dbReference type="PROSITE" id="PS01031">
    <property type="entry name" value="SHSP"/>
    <property type="match status" value="1"/>
</dbReference>
<dbReference type="EMBL" id="QAOH01000002">
    <property type="protein sequence ID" value="PTQ75258.1"/>
    <property type="molecule type" value="Genomic_DNA"/>
</dbReference>
<dbReference type="SUPFAM" id="SSF49764">
    <property type="entry name" value="HSP20-like chaperones"/>
    <property type="match status" value="1"/>
</dbReference>
<protein>
    <submittedName>
        <fullName evidence="4">HSP20 family protein</fullName>
    </submittedName>
</protein>
<dbReference type="Proteomes" id="UP000244077">
    <property type="component" value="Unassembled WGS sequence"/>
</dbReference>
<organism evidence="4 5">
    <name type="scientific">Celeribacter persicus</name>
    <dbReference type="NCBI Taxonomy" id="1651082"/>
    <lineage>
        <taxon>Bacteria</taxon>
        <taxon>Pseudomonadati</taxon>
        <taxon>Pseudomonadota</taxon>
        <taxon>Alphaproteobacteria</taxon>
        <taxon>Rhodobacterales</taxon>
        <taxon>Roseobacteraceae</taxon>
        <taxon>Celeribacter</taxon>
    </lineage>
</organism>